<feature type="transmembrane region" description="Helical" evidence="6">
    <location>
        <begin position="315"/>
        <end position="335"/>
    </location>
</feature>
<dbReference type="OrthoDB" id="10021397at2759"/>
<evidence type="ECO:0000259" key="7">
    <source>
        <dbReference type="PROSITE" id="PS50850"/>
    </source>
</evidence>
<keyword evidence="4 6" id="KW-0472">Membrane</keyword>
<evidence type="ECO:0000256" key="3">
    <source>
        <dbReference type="ARBA" id="ARBA00022989"/>
    </source>
</evidence>
<evidence type="ECO:0000313" key="9">
    <source>
        <dbReference type="Proteomes" id="UP000214365"/>
    </source>
</evidence>
<dbReference type="PANTHER" id="PTHR23501:SF201">
    <property type="entry name" value="MFS AFLATOXIN EFFLUX PUMP"/>
    <property type="match status" value="1"/>
</dbReference>
<reference evidence="8 9" key="1">
    <citation type="submission" date="2015-06" db="EMBL/GenBank/DDBJ databases">
        <title>Talaromyces atroroseus IBT 11181 draft genome.</title>
        <authorList>
            <person name="Rasmussen K.B."/>
            <person name="Rasmussen S."/>
            <person name="Petersen B."/>
            <person name="Sicheritz-Ponten T."/>
            <person name="Mortensen U.H."/>
            <person name="Thrane U."/>
        </authorList>
    </citation>
    <scope>NUCLEOTIDE SEQUENCE [LARGE SCALE GENOMIC DNA]</scope>
    <source>
        <strain evidence="8 9">IBT 11181</strain>
    </source>
</reference>
<evidence type="ECO:0000256" key="6">
    <source>
        <dbReference type="SAM" id="Phobius"/>
    </source>
</evidence>
<comment type="subcellular location">
    <subcellularLocation>
        <location evidence="1">Membrane</location>
        <topology evidence="1">Multi-pass membrane protein</topology>
    </subcellularLocation>
</comment>
<dbReference type="RefSeq" id="XP_020121406.1">
    <property type="nucleotide sequence ID" value="XM_020266104.1"/>
</dbReference>
<dbReference type="CDD" id="cd17502">
    <property type="entry name" value="MFS_Azr1_MDR_like"/>
    <property type="match status" value="1"/>
</dbReference>
<feature type="region of interest" description="Disordered" evidence="5">
    <location>
        <begin position="57"/>
        <end position="76"/>
    </location>
</feature>
<protein>
    <recommendedName>
        <fullName evidence="7">Major facilitator superfamily (MFS) profile domain-containing protein</fullName>
    </recommendedName>
</protein>
<feature type="region of interest" description="Disordered" evidence="5">
    <location>
        <begin position="579"/>
        <end position="600"/>
    </location>
</feature>
<evidence type="ECO:0000256" key="2">
    <source>
        <dbReference type="ARBA" id="ARBA00022692"/>
    </source>
</evidence>
<feature type="transmembrane region" description="Helical" evidence="6">
    <location>
        <begin position="125"/>
        <end position="143"/>
    </location>
</feature>
<keyword evidence="9" id="KW-1185">Reference proteome</keyword>
<dbReference type="Proteomes" id="UP000214365">
    <property type="component" value="Unassembled WGS sequence"/>
</dbReference>
<proteinExistence type="predicted"/>
<feature type="transmembrane region" description="Helical" evidence="6">
    <location>
        <begin position="479"/>
        <end position="498"/>
    </location>
</feature>
<dbReference type="PROSITE" id="PS50850">
    <property type="entry name" value="MFS"/>
    <property type="match status" value="1"/>
</dbReference>
<feature type="transmembrane region" description="Helical" evidence="6">
    <location>
        <begin position="180"/>
        <end position="205"/>
    </location>
</feature>
<dbReference type="Pfam" id="PF07690">
    <property type="entry name" value="MFS_1"/>
    <property type="match status" value="1"/>
</dbReference>
<dbReference type="FunFam" id="1.20.1250.20:FF:000196">
    <property type="entry name" value="MFS toxin efflux pump (AflT)"/>
    <property type="match status" value="1"/>
</dbReference>
<keyword evidence="3 6" id="KW-1133">Transmembrane helix</keyword>
<dbReference type="InterPro" id="IPR036259">
    <property type="entry name" value="MFS_trans_sf"/>
</dbReference>
<keyword evidence="2 6" id="KW-0812">Transmembrane</keyword>
<feature type="transmembrane region" description="Helical" evidence="6">
    <location>
        <begin position="446"/>
        <end position="467"/>
    </location>
</feature>
<dbReference type="GeneID" id="31003523"/>
<dbReference type="InterPro" id="IPR020846">
    <property type="entry name" value="MFS_dom"/>
</dbReference>
<feature type="domain" description="Major facilitator superfamily (MFS) profile" evidence="7">
    <location>
        <begin position="90"/>
        <end position="576"/>
    </location>
</feature>
<gene>
    <name evidence="8" type="ORF">UA08_03768</name>
</gene>
<feature type="transmembrane region" description="Helical" evidence="6">
    <location>
        <begin position="421"/>
        <end position="440"/>
    </location>
</feature>
<feature type="region of interest" description="Disordered" evidence="5">
    <location>
        <begin position="20"/>
        <end position="47"/>
    </location>
</feature>
<feature type="transmembrane region" description="Helical" evidence="6">
    <location>
        <begin position="212"/>
        <end position="231"/>
    </location>
</feature>
<feature type="transmembrane region" description="Helical" evidence="6">
    <location>
        <begin position="243"/>
        <end position="263"/>
    </location>
</feature>
<dbReference type="FunFam" id="1.20.1720.10:FF:000012">
    <property type="entry name" value="MFS toxin efflux pump (AflT)"/>
    <property type="match status" value="1"/>
</dbReference>
<evidence type="ECO:0000313" key="8">
    <source>
        <dbReference type="EMBL" id="OKL61285.1"/>
    </source>
</evidence>
<dbReference type="PANTHER" id="PTHR23501">
    <property type="entry name" value="MAJOR FACILITATOR SUPERFAMILY"/>
    <property type="match status" value="1"/>
</dbReference>
<comment type="caution">
    <text evidence="8">The sequence shown here is derived from an EMBL/GenBank/DDBJ whole genome shotgun (WGS) entry which is preliminary data.</text>
</comment>
<sequence>MLKYPRDIRTRLHRVAATRSTLGLHANGPQENEKIMAQPASPTGQGLDVDVEKQLEPQQQAAPQQGQPAGPGGGPPGSLYRPRTFDFWLIMFCNFLSLFLVALDRTIITTAIPQITDEFNSLGDIGWYGSAYMLASATSQPLFGRIYKYYSMKWIFLTNVVIFEVGSAICGAAPNSNAFIAGRAIAGFSASAIFSGCMLIVIPFVPLHKRPIFQAINGAVFGIASVMGPLIGGGFTSGATWRWCFYINLPIGAVSLVLMAFVWHPPKQKYEPAPIMAQIKRLDPLGMALFAPSIICLLLAFQWGGSTYAWNNGRIIALFVLFGVLLLIFAAAQIWKPDTAIIPARIVTRRSIICTCLYTFTLSSAMTMLLYYLPIWFQTVKLVSAIHSGIYTLPIVLSLVAASFISGFVTQKIGYYVPGMYICPSLLAVGTGLLTTFEISTGSSHWIGYQFLCGFGLGMGMQNAGLVIQRVLPMSDISIGISLIFLTQQLGGAIFATVGETILYDILVSHLSGIPGLDPALIIDKGATDFTSVVPPQYIIVVKQAYNYACTKIFYAAMGLALAGFFSSLGLEWKSIKKGENGQDEPGAHGTHDRPKNFTK</sequence>
<feature type="transmembrane region" description="Helical" evidence="6">
    <location>
        <begin position="553"/>
        <end position="571"/>
    </location>
</feature>
<dbReference type="GO" id="GO:0005886">
    <property type="term" value="C:plasma membrane"/>
    <property type="evidence" value="ECO:0007669"/>
    <property type="project" value="TreeGrafter"/>
</dbReference>
<evidence type="ECO:0000256" key="1">
    <source>
        <dbReference type="ARBA" id="ARBA00004141"/>
    </source>
</evidence>
<name>A0A225B395_TALAT</name>
<dbReference type="InterPro" id="IPR011701">
    <property type="entry name" value="MFS"/>
</dbReference>
<organism evidence="8 9">
    <name type="scientific">Talaromyces atroroseus</name>
    <dbReference type="NCBI Taxonomy" id="1441469"/>
    <lineage>
        <taxon>Eukaryota</taxon>
        <taxon>Fungi</taxon>
        <taxon>Dikarya</taxon>
        <taxon>Ascomycota</taxon>
        <taxon>Pezizomycotina</taxon>
        <taxon>Eurotiomycetes</taxon>
        <taxon>Eurotiomycetidae</taxon>
        <taxon>Eurotiales</taxon>
        <taxon>Trichocomaceae</taxon>
        <taxon>Talaromyces</taxon>
        <taxon>Talaromyces sect. Trachyspermi</taxon>
    </lineage>
</organism>
<accession>A0A225B395</accession>
<evidence type="ECO:0000256" key="5">
    <source>
        <dbReference type="SAM" id="MobiDB-lite"/>
    </source>
</evidence>
<feature type="transmembrane region" description="Helical" evidence="6">
    <location>
        <begin position="389"/>
        <end position="409"/>
    </location>
</feature>
<dbReference type="SUPFAM" id="SSF103473">
    <property type="entry name" value="MFS general substrate transporter"/>
    <property type="match status" value="1"/>
</dbReference>
<dbReference type="Gene3D" id="1.20.1250.20">
    <property type="entry name" value="MFS general substrate transporter like domains"/>
    <property type="match status" value="2"/>
</dbReference>
<dbReference type="EMBL" id="LFMY01000004">
    <property type="protein sequence ID" value="OKL61285.1"/>
    <property type="molecule type" value="Genomic_DNA"/>
</dbReference>
<dbReference type="AlphaFoldDB" id="A0A225B395"/>
<feature type="transmembrane region" description="Helical" evidence="6">
    <location>
        <begin position="155"/>
        <end position="174"/>
    </location>
</feature>
<dbReference type="GO" id="GO:0022857">
    <property type="term" value="F:transmembrane transporter activity"/>
    <property type="evidence" value="ECO:0007669"/>
    <property type="project" value="InterPro"/>
</dbReference>
<feature type="transmembrane region" description="Helical" evidence="6">
    <location>
        <begin position="284"/>
        <end position="303"/>
    </location>
</feature>
<evidence type="ECO:0000256" key="4">
    <source>
        <dbReference type="ARBA" id="ARBA00023136"/>
    </source>
</evidence>
<feature type="transmembrane region" description="Helical" evidence="6">
    <location>
        <begin position="356"/>
        <end position="377"/>
    </location>
</feature>
<feature type="compositionally biased region" description="Low complexity" evidence="5">
    <location>
        <begin position="57"/>
        <end position="68"/>
    </location>
</feature>
<feature type="transmembrane region" description="Helical" evidence="6">
    <location>
        <begin position="87"/>
        <end position="113"/>
    </location>
</feature>